<dbReference type="PANTHER" id="PTHR23523">
    <property type="match status" value="1"/>
</dbReference>
<evidence type="ECO:0000256" key="3">
    <source>
        <dbReference type="ARBA" id="ARBA00022692"/>
    </source>
</evidence>
<feature type="transmembrane region" description="Helical" evidence="6">
    <location>
        <begin position="137"/>
        <end position="158"/>
    </location>
</feature>
<accession>A0A0D1KV87</accession>
<dbReference type="Proteomes" id="UP000032247">
    <property type="component" value="Unassembled WGS sequence"/>
</dbReference>
<feature type="transmembrane region" description="Helical" evidence="6">
    <location>
        <begin position="343"/>
        <end position="359"/>
    </location>
</feature>
<sequence length="402" mass="43254">MPHPHNKKIQSFWLIAGIIFIAFNLRPAITSVGPVISSIRAELHMSNGAAGFLTALPLLSFAVLSPLAPKLGQRLGNERTLWLGLVILLIGVLTRSTGYTAALFFGTALIGVGIAIGNVLLPSLIKHKYPEKPGIMISLYTTSMNIFAALASGVSVPLATQMDGGWKQAFLLWGGLALLALLIWIPQLRHRDTANQTMKLQSSSIWASKMAWYVTIFMGLQSFLFYSSIAWFPEILRSHGIDTATAGWMVSLMQFASLPSTFLTPVLADRVKQQRGIVAALASVYLIGLCGLLAGGSHTLLAIWMIIIGIGQGSSISLALTLIGLRSENAQQAAALSGMSQSFGYLLAAVGPIFVGYLFDQTHSWTMPIVLLIAALIVMGAAGQRAGRDRYIFQSEKQRNSA</sequence>
<feature type="transmembrane region" description="Helical" evidence="6">
    <location>
        <begin position="276"/>
        <end position="295"/>
    </location>
</feature>
<comment type="subcellular location">
    <subcellularLocation>
        <location evidence="1">Cell membrane</location>
        <topology evidence="1">Multi-pass membrane protein</topology>
    </subcellularLocation>
</comment>
<dbReference type="Pfam" id="PF07690">
    <property type="entry name" value="MFS_1"/>
    <property type="match status" value="1"/>
</dbReference>
<feature type="transmembrane region" description="Helical" evidence="6">
    <location>
        <begin position="170"/>
        <end position="189"/>
    </location>
</feature>
<comment type="caution">
    <text evidence="8">The sequence shown here is derived from an EMBL/GenBank/DDBJ whole genome shotgun (WGS) entry which is preliminary data.</text>
</comment>
<proteinExistence type="predicted"/>
<evidence type="ECO:0000313" key="8">
    <source>
        <dbReference type="EMBL" id="KIU10092.1"/>
    </source>
</evidence>
<dbReference type="InterPro" id="IPR011701">
    <property type="entry name" value="MFS"/>
</dbReference>
<keyword evidence="4 6" id="KW-1133">Transmembrane helix</keyword>
<feature type="transmembrane region" description="Helical" evidence="6">
    <location>
        <begin position="244"/>
        <end position="264"/>
    </location>
</feature>
<dbReference type="EMBL" id="JXBC01000006">
    <property type="protein sequence ID" value="KIU10092.1"/>
    <property type="molecule type" value="Genomic_DNA"/>
</dbReference>
<feature type="transmembrane region" description="Helical" evidence="6">
    <location>
        <begin position="12"/>
        <end position="29"/>
    </location>
</feature>
<evidence type="ECO:0000256" key="5">
    <source>
        <dbReference type="ARBA" id="ARBA00023136"/>
    </source>
</evidence>
<evidence type="ECO:0000256" key="1">
    <source>
        <dbReference type="ARBA" id="ARBA00004651"/>
    </source>
</evidence>
<reference evidence="8 9" key="1">
    <citation type="submission" date="2014-12" db="EMBL/GenBank/DDBJ databases">
        <title>Comparative genome analysis of Bacillus coagulans HM-08, Clostridium butyricum HM-68, Bacillus subtilis HM-66 and Bacillus licheniformis BL-09.</title>
        <authorList>
            <person name="Zhang H."/>
        </authorList>
    </citation>
    <scope>NUCLEOTIDE SEQUENCE [LARGE SCALE GENOMIC DNA]</scope>
    <source>
        <strain evidence="8 9">HM-66</strain>
    </source>
</reference>
<dbReference type="InterPro" id="IPR020846">
    <property type="entry name" value="MFS_dom"/>
</dbReference>
<dbReference type="PANTHER" id="PTHR23523:SF2">
    <property type="entry name" value="2-NITROIMIDAZOLE TRANSPORTER"/>
    <property type="match status" value="1"/>
</dbReference>
<dbReference type="PATRIC" id="fig|1423.173.peg.3541"/>
<dbReference type="InterPro" id="IPR052524">
    <property type="entry name" value="MFS_Cyanate_Porter"/>
</dbReference>
<evidence type="ECO:0000256" key="6">
    <source>
        <dbReference type="SAM" id="Phobius"/>
    </source>
</evidence>
<dbReference type="NCBIfam" id="TIGR00896">
    <property type="entry name" value="CynX"/>
    <property type="match status" value="1"/>
</dbReference>
<feature type="transmembrane region" description="Helical" evidence="6">
    <location>
        <begin position="210"/>
        <end position="232"/>
    </location>
</feature>
<keyword evidence="2" id="KW-0813">Transport</keyword>
<feature type="transmembrane region" description="Helical" evidence="6">
    <location>
        <begin position="365"/>
        <end position="383"/>
    </location>
</feature>
<protein>
    <recommendedName>
        <fullName evidence="7">Major facilitator superfamily (MFS) profile domain-containing protein</fullName>
    </recommendedName>
</protein>
<keyword evidence="3 6" id="KW-0812">Transmembrane</keyword>
<feature type="transmembrane region" description="Helical" evidence="6">
    <location>
        <begin position="301"/>
        <end position="323"/>
    </location>
</feature>
<dbReference type="CDD" id="cd17339">
    <property type="entry name" value="MFS_NIMT_CynX_like"/>
    <property type="match status" value="1"/>
</dbReference>
<organism evidence="8 9">
    <name type="scientific">Bacillus subtilis</name>
    <dbReference type="NCBI Taxonomy" id="1423"/>
    <lineage>
        <taxon>Bacteria</taxon>
        <taxon>Bacillati</taxon>
        <taxon>Bacillota</taxon>
        <taxon>Bacilli</taxon>
        <taxon>Bacillales</taxon>
        <taxon>Bacillaceae</taxon>
        <taxon>Bacillus</taxon>
    </lineage>
</organism>
<dbReference type="GO" id="GO:0022857">
    <property type="term" value="F:transmembrane transporter activity"/>
    <property type="evidence" value="ECO:0007669"/>
    <property type="project" value="InterPro"/>
</dbReference>
<name>A0A0D1KV87_BACIU</name>
<feature type="transmembrane region" description="Helical" evidence="6">
    <location>
        <begin position="103"/>
        <end position="125"/>
    </location>
</feature>
<dbReference type="InterPro" id="IPR004747">
    <property type="entry name" value="CynX-like"/>
</dbReference>
<dbReference type="InterPro" id="IPR036259">
    <property type="entry name" value="MFS_trans_sf"/>
</dbReference>
<evidence type="ECO:0000259" key="7">
    <source>
        <dbReference type="PROSITE" id="PS50850"/>
    </source>
</evidence>
<feature type="transmembrane region" description="Helical" evidence="6">
    <location>
        <begin position="80"/>
        <end position="97"/>
    </location>
</feature>
<dbReference type="GO" id="GO:0005886">
    <property type="term" value="C:plasma membrane"/>
    <property type="evidence" value="ECO:0007669"/>
    <property type="project" value="UniProtKB-SubCell"/>
</dbReference>
<feature type="domain" description="Major facilitator superfamily (MFS) profile" evidence="7">
    <location>
        <begin position="12"/>
        <end position="386"/>
    </location>
</feature>
<dbReference type="STRING" id="483913.AN935_20625"/>
<dbReference type="SUPFAM" id="SSF103473">
    <property type="entry name" value="MFS general substrate transporter"/>
    <property type="match status" value="1"/>
</dbReference>
<keyword evidence="5 6" id="KW-0472">Membrane</keyword>
<evidence type="ECO:0000256" key="4">
    <source>
        <dbReference type="ARBA" id="ARBA00022989"/>
    </source>
</evidence>
<evidence type="ECO:0000313" key="9">
    <source>
        <dbReference type="Proteomes" id="UP000032247"/>
    </source>
</evidence>
<feature type="transmembrane region" description="Helical" evidence="6">
    <location>
        <begin position="49"/>
        <end position="68"/>
    </location>
</feature>
<dbReference type="AlphaFoldDB" id="A0A0D1KV87"/>
<dbReference type="PROSITE" id="PS50850">
    <property type="entry name" value="MFS"/>
    <property type="match status" value="1"/>
</dbReference>
<gene>
    <name evidence="8" type="ORF">SC09_Contig28orf00265</name>
</gene>
<evidence type="ECO:0000256" key="2">
    <source>
        <dbReference type="ARBA" id="ARBA00022448"/>
    </source>
</evidence>
<dbReference type="Gene3D" id="1.20.1250.20">
    <property type="entry name" value="MFS general substrate transporter like domains"/>
    <property type="match status" value="2"/>
</dbReference>